<dbReference type="PANTHER" id="PTHR21716:SF53">
    <property type="entry name" value="PERMEASE PERM-RELATED"/>
    <property type="match status" value="1"/>
</dbReference>
<feature type="transmembrane region" description="Helical" evidence="8">
    <location>
        <begin position="221"/>
        <end position="246"/>
    </location>
</feature>
<evidence type="ECO:0000256" key="7">
    <source>
        <dbReference type="ARBA" id="ARBA00023136"/>
    </source>
</evidence>
<dbReference type="OrthoDB" id="5562213at2"/>
<keyword evidence="4" id="KW-1003">Cell membrane</keyword>
<evidence type="ECO:0000256" key="6">
    <source>
        <dbReference type="ARBA" id="ARBA00022989"/>
    </source>
</evidence>
<keyword evidence="5 8" id="KW-0812">Transmembrane</keyword>
<protein>
    <submittedName>
        <fullName evidence="9">AI-2E family transporter</fullName>
    </submittedName>
</protein>
<sequence length="366" mass="40567">MFQIFSDWYREYFSNKEAVVLILLLTAGLTVVVTMGSVLAPVLTAVVLAYLLQGLVNYMVKRRVPRMLALIITYMLFLTSQIAFLFVLVPLTWGQLVRFLNEQVPRILTEANAFLNMLPQRYPDLVSEQWVKEISAMTTSTLKNVGESVVTFSLSNIPNLMGLLIFLVLVPLLVFFFLKDKDRLIASIVDLLPTDRPFITRVMTEMDTQISNYVRGKAMEIIITGGVTYIAFVILGVNYAALLGLLVGLSVVVPYIGATVVTVPVAVAAYFQFGWGPEFMWVMVVYGVIQALDGNVLVPVLFSEAVNLHPVSIITAVLVFGGFWGLWGVFFAIPLATLVKAVFSSWPREPVPDLSSKPVNQESGVL</sequence>
<keyword evidence="10" id="KW-1185">Reference proteome</keyword>
<feature type="transmembrane region" description="Helical" evidence="8">
    <location>
        <begin position="252"/>
        <end position="273"/>
    </location>
</feature>
<dbReference type="KEGG" id="kak:Kalk_20015"/>
<dbReference type="InterPro" id="IPR002549">
    <property type="entry name" value="AI-2E-like"/>
</dbReference>
<keyword evidence="7 8" id="KW-0472">Membrane</keyword>
<dbReference type="PANTHER" id="PTHR21716">
    <property type="entry name" value="TRANSMEMBRANE PROTEIN"/>
    <property type="match status" value="1"/>
</dbReference>
<keyword evidence="6 8" id="KW-1133">Transmembrane helix</keyword>
<evidence type="ECO:0000256" key="3">
    <source>
        <dbReference type="ARBA" id="ARBA00022448"/>
    </source>
</evidence>
<dbReference type="Proteomes" id="UP000235116">
    <property type="component" value="Chromosome"/>
</dbReference>
<evidence type="ECO:0000256" key="1">
    <source>
        <dbReference type="ARBA" id="ARBA00004651"/>
    </source>
</evidence>
<name>A0A2K9LUQ5_9GAMM</name>
<comment type="subcellular location">
    <subcellularLocation>
        <location evidence="1">Cell membrane</location>
        <topology evidence="1">Multi-pass membrane protein</topology>
    </subcellularLocation>
</comment>
<evidence type="ECO:0000313" key="9">
    <source>
        <dbReference type="EMBL" id="AUM14574.1"/>
    </source>
</evidence>
<keyword evidence="3" id="KW-0813">Transport</keyword>
<evidence type="ECO:0000256" key="4">
    <source>
        <dbReference type="ARBA" id="ARBA00022475"/>
    </source>
</evidence>
<comment type="similarity">
    <text evidence="2">Belongs to the autoinducer-2 exporter (AI-2E) (TC 2.A.86) family.</text>
</comment>
<dbReference type="RefSeq" id="WP_101895947.1">
    <property type="nucleotide sequence ID" value="NZ_CP022684.1"/>
</dbReference>
<dbReference type="Pfam" id="PF01594">
    <property type="entry name" value="AI-2E_transport"/>
    <property type="match status" value="1"/>
</dbReference>
<reference evidence="10" key="1">
    <citation type="submission" date="2017-08" db="EMBL/GenBank/DDBJ databases">
        <title>Direct submision.</title>
        <authorList>
            <person name="Kim S.-J."/>
            <person name="Rhee S.-K."/>
        </authorList>
    </citation>
    <scope>NUCLEOTIDE SEQUENCE [LARGE SCALE GENOMIC DNA]</scope>
    <source>
        <strain evidence="10">GI5</strain>
    </source>
</reference>
<dbReference type="GO" id="GO:0055085">
    <property type="term" value="P:transmembrane transport"/>
    <property type="evidence" value="ECO:0007669"/>
    <property type="project" value="TreeGrafter"/>
</dbReference>
<evidence type="ECO:0000313" key="10">
    <source>
        <dbReference type="Proteomes" id="UP000235116"/>
    </source>
</evidence>
<gene>
    <name evidence="9" type="ORF">Kalk_20015</name>
</gene>
<evidence type="ECO:0000256" key="5">
    <source>
        <dbReference type="ARBA" id="ARBA00022692"/>
    </source>
</evidence>
<dbReference type="EMBL" id="CP022684">
    <property type="protein sequence ID" value="AUM14574.1"/>
    <property type="molecule type" value="Genomic_DNA"/>
</dbReference>
<dbReference type="AlphaFoldDB" id="A0A2K9LUQ5"/>
<organism evidence="9 10">
    <name type="scientific">Ketobacter alkanivorans</name>
    <dbReference type="NCBI Taxonomy" id="1917421"/>
    <lineage>
        <taxon>Bacteria</taxon>
        <taxon>Pseudomonadati</taxon>
        <taxon>Pseudomonadota</taxon>
        <taxon>Gammaproteobacteria</taxon>
        <taxon>Pseudomonadales</taxon>
        <taxon>Ketobacteraceae</taxon>
        <taxon>Ketobacter</taxon>
    </lineage>
</organism>
<feature type="transmembrane region" description="Helical" evidence="8">
    <location>
        <begin position="314"/>
        <end position="339"/>
    </location>
</feature>
<proteinExistence type="inferred from homology"/>
<feature type="transmembrane region" description="Helical" evidence="8">
    <location>
        <begin position="160"/>
        <end position="178"/>
    </location>
</feature>
<evidence type="ECO:0000256" key="8">
    <source>
        <dbReference type="SAM" id="Phobius"/>
    </source>
</evidence>
<feature type="transmembrane region" description="Helical" evidence="8">
    <location>
        <begin position="280"/>
        <end position="302"/>
    </location>
</feature>
<feature type="transmembrane region" description="Helical" evidence="8">
    <location>
        <begin position="64"/>
        <end position="89"/>
    </location>
</feature>
<dbReference type="GO" id="GO:0005886">
    <property type="term" value="C:plasma membrane"/>
    <property type="evidence" value="ECO:0007669"/>
    <property type="project" value="UniProtKB-SubCell"/>
</dbReference>
<accession>A0A2K9LUQ5</accession>
<feature type="transmembrane region" description="Helical" evidence="8">
    <location>
        <begin position="20"/>
        <end position="52"/>
    </location>
</feature>
<evidence type="ECO:0000256" key="2">
    <source>
        <dbReference type="ARBA" id="ARBA00009773"/>
    </source>
</evidence>